<evidence type="ECO:0000259" key="8">
    <source>
        <dbReference type="PROSITE" id="PS50011"/>
    </source>
</evidence>
<dbReference type="InterPro" id="IPR011009">
    <property type="entry name" value="Kinase-like_dom_sf"/>
</dbReference>
<keyword evidence="10" id="KW-1185">Reference proteome</keyword>
<dbReference type="AlphaFoldDB" id="A0A8J3RPI2"/>
<dbReference type="EMBL" id="BOOH01000042">
    <property type="protein sequence ID" value="GIH78743.1"/>
    <property type="molecule type" value="Genomic_DNA"/>
</dbReference>
<keyword evidence="2 5" id="KW-0547">Nucleotide-binding</keyword>
<feature type="binding site" evidence="5">
    <location>
        <position position="43"/>
    </location>
    <ligand>
        <name>ATP</name>
        <dbReference type="ChEBI" id="CHEBI:30616"/>
    </ligand>
</feature>
<evidence type="ECO:0000313" key="9">
    <source>
        <dbReference type="EMBL" id="GIH78743.1"/>
    </source>
</evidence>
<dbReference type="PROSITE" id="PS00107">
    <property type="entry name" value="PROTEIN_KINASE_ATP"/>
    <property type="match status" value="1"/>
</dbReference>
<dbReference type="Gene3D" id="3.30.200.20">
    <property type="entry name" value="Phosphorylase Kinase, domain 1"/>
    <property type="match status" value="1"/>
</dbReference>
<evidence type="ECO:0000256" key="1">
    <source>
        <dbReference type="ARBA" id="ARBA00022679"/>
    </source>
</evidence>
<dbReference type="SMART" id="SM00220">
    <property type="entry name" value="S_TKc"/>
    <property type="match status" value="1"/>
</dbReference>
<feature type="transmembrane region" description="Helical" evidence="7">
    <location>
        <begin position="641"/>
        <end position="662"/>
    </location>
</feature>
<reference evidence="9 10" key="1">
    <citation type="submission" date="2021-01" db="EMBL/GenBank/DDBJ databases">
        <title>Whole genome shotgun sequence of Planobispora longispora NBRC 13918.</title>
        <authorList>
            <person name="Komaki H."/>
            <person name="Tamura T."/>
        </authorList>
    </citation>
    <scope>NUCLEOTIDE SEQUENCE [LARGE SCALE GENOMIC DNA]</scope>
    <source>
        <strain evidence="9 10">NBRC 13918</strain>
    </source>
</reference>
<feature type="domain" description="Protein kinase" evidence="8">
    <location>
        <begin position="15"/>
        <end position="266"/>
    </location>
</feature>
<evidence type="ECO:0000256" key="4">
    <source>
        <dbReference type="ARBA" id="ARBA00022840"/>
    </source>
</evidence>
<evidence type="ECO:0000256" key="6">
    <source>
        <dbReference type="SAM" id="MobiDB-lite"/>
    </source>
</evidence>
<proteinExistence type="predicted"/>
<keyword evidence="7" id="KW-0472">Membrane</keyword>
<dbReference type="CDD" id="cd14014">
    <property type="entry name" value="STKc_PknB_like"/>
    <property type="match status" value="1"/>
</dbReference>
<protein>
    <recommendedName>
        <fullName evidence="8">Protein kinase domain-containing protein</fullName>
    </recommendedName>
</protein>
<dbReference type="GO" id="GO:0005524">
    <property type="term" value="F:ATP binding"/>
    <property type="evidence" value="ECO:0007669"/>
    <property type="project" value="UniProtKB-UniRule"/>
</dbReference>
<dbReference type="PROSITE" id="PS00108">
    <property type="entry name" value="PROTEIN_KINASE_ST"/>
    <property type="match status" value="1"/>
</dbReference>
<dbReference type="InterPro" id="IPR000719">
    <property type="entry name" value="Prot_kinase_dom"/>
</dbReference>
<feature type="region of interest" description="Disordered" evidence="6">
    <location>
        <begin position="384"/>
        <end position="560"/>
    </location>
</feature>
<evidence type="ECO:0000256" key="3">
    <source>
        <dbReference type="ARBA" id="ARBA00022777"/>
    </source>
</evidence>
<accession>A0A8J3RPI2</accession>
<feature type="compositionally biased region" description="Low complexity" evidence="6">
    <location>
        <begin position="533"/>
        <end position="560"/>
    </location>
</feature>
<dbReference type="InterPro" id="IPR008271">
    <property type="entry name" value="Ser/Thr_kinase_AS"/>
</dbReference>
<dbReference type="PANTHER" id="PTHR43289">
    <property type="entry name" value="MITOGEN-ACTIVATED PROTEIN KINASE KINASE KINASE 20-RELATED"/>
    <property type="match status" value="1"/>
</dbReference>
<name>A0A8J3RPI2_9ACTN</name>
<keyword evidence="7" id="KW-1133">Transmembrane helix</keyword>
<feature type="transmembrane region" description="Helical" evidence="7">
    <location>
        <begin position="706"/>
        <end position="726"/>
    </location>
</feature>
<dbReference type="RefSeq" id="WP_307837402.1">
    <property type="nucleotide sequence ID" value="NZ_BOOH01000042.1"/>
</dbReference>
<evidence type="ECO:0000256" key="5">
    <source>
        <dbReference type="PROSITE-ProRule" id="PRU10141"/>
    </source>
</evidence>
<feature type="compositionally biased region" description="Gly residues" evidence="6">
    <location>
        <begin position="293"/>
        <end position="307"/>
    </location>
</feature>
<feature type="compositionally biased region" description="Pro residues" evidence="6">
    <location>
        <begin position="347"/>
        <end position="356"/>
    </location>
</feature>
<dbReference type="Pfam" id="PF00069">
    <property type="entry name" value="Pkinase"/>
    <property type="match status" value="1"/>
</dbReference>
<feature type="compositionally biased region" description="Low complexity" evidence="6">
    <location>
        <begin position="495"/>
        <end position="504"/>
    </location>
</feature>
<keyword evidence="3" id="KW-0418">Kinase</keyword>
<dbReference type="GO" id="GO:0004674">
    <property type="term" value="F:protein serine/threonine kinase activity"/>
    <property type="evidence" value="ECO:0007669"/>
    <property type="project" value="TreeGrafter"/>
</dbReference>
<dbReference type="InterPro" id="IPR017441">
    <property type="entry name" value="Protein_kinase_ATP_BS"/>
</dbReference>
<feature type="region of interest" description="Disordered" evidence="6">
    <location>
        <begin position="270"/>
        <end position="359"/>
    </location>
</feature>
<dbReference type="PROSITE" id="PS50011">
    <property type="entry name" value="PROTEIN_KINASE_DOM"/>
    <property type="match status" value="1"/>
</dbReference>
<dbReference type="PANTHER" id="PTHR43289:SF34">
    <property type="entry name" value="SERINE_THREONINE-PROTEIN KINASE YBDM-RELATED"/>
    <property type="match status" value="1"/>
</dbReference>
<gene>
    <name evidence="9" type="ORF">Plo01_51720</name>
</gene>
<keyword evidence="7" id="KW-0812">Transmembrane</keyword>
<evidence type="ECO:0000313" key="10">
    <source>
        <dbReference type="Proteomes" id="UP000616724"/>
    </source>
</evidence>
<feature type="transmembrane region" description="Helical" evidence="7">
    <location>
        <begin position="569"/>
        <end position="597"/>
    </location>
</feature>
<dbReference type="Gene3D" id="1.10.510.10">
    <property type="entry name" value="Transferase(Phosphotransferase) domain 1"/>
    <property type="match status" value="1"/>
</dbReference>
<dbReference type="SUPFAM" id="SSF56112">
    <property type="entry name" value="Protein kinase-like (PK-like)"/>
    <property type="match status" value="1"/>
</dbReference>
<sequence length="758" mass="79285">MVLHAMNQDDRLGPYRLLRRLGEGGMGVVHLAVDPQGRQVAVKVLRAEVAGDDVARRRLSREVETMRRVRSEYIAEVLDADVTGHRPYIVTRYVPGQPLDEVVKQDGPLGLPALLKIAHGVAAALASVHSVGVIHRDLKPGNVLILDGEPVLIDFGIAQAVDATRLTQTGMFIGTPGYLAPEIIEGHEAGPEVDVHAWAGTLVFAATGEPPFGKGTLEMIFYNITAGKANVAGAPRELQPVLRAALQRDPARRPSAAELVEQVTRLMPRASQPNRHRPPDEITTVPRFEDSGGFTGSRGPAGSGVRPGPGVPGVPVAGPATGSLLPPDPGEVATPVASRPAGTNPATPWPPAPATPPREYVSLLGEQSPADNWPTRRVTAEELRQVAAEQGHKSQQAQPASHELPTGMLGEEDIPTGRVRDRATGQGRSGQARPAQGGSGVTGEPGATAPVADGDIPTQRVRPHELPEYMRGRTPSQQQSPPSQAGRPVARPQTHGQQAHGQQASGRSPGAFDQQTPHVRPSAAPPSPHGYASPQQSPYQQSPYQPPVQQARQGQPAGQPTGAHSAVSLLLLAIMTVAAVISPVLVAAVAIPVAILLRAADIAQPGLNTRLGVGRPAVGDVFRVFSHPGALLKSIGATVALVPYALILGLPVTLLLAVLVPAMPEANALAWGAAIALWTVCAGPGVEAPGRQMRRTLASLLPSRGAAVGTAAALGAVAVLMAFLVMGTVGDRARETTWAPVDVGTVVDELEKLRERAR</sequence>
<feature type="compositionally biased region" description="Low complexity" evidence="6">
    <location>
        <begin position="308"/>
        <end position="319"/>
    </location>
</feature>
<keyword evidence="4 5" id="KW-0067">ATP-binding</keyword>
<evidence type="ECO:0000256" key="7">
    <source>
        <dbReference type="SAM" id="Phobius"/>
    </source>
</evidence>
<organism evidence="9 10">
    <name type="scientific">Planobispora longispora</name>
    <dbReference type="NCBI Taxonomy" id="28887"/>
    <lineage>
        <taxon>Bacteria</taxon>
        <taxon>Bacillati</taxon>
        <taxon>Actinomycetota</taxon>
        <taxon>Actinomycetes</taxon>
        <taxon>Streptosporangiales</taxon>
        <taxon>Streptosporangiaceae</taxon>
        <taxon>Planobispora</taxon>
    </lineage>
</organism>
<feature type="compositionally biased region" description="Low complexity" evidence="6">
    <location>
        <begin position="475"/>
        <end position="484"/>
    </location>
</feature>
<evidence type="ECO:0000256" key="2">
    <source>
        <dbReference type="ARBA" id="ARBA00022741"/>
    </source>
</evidence>
<feature type="compositionally biased region" description="Basic and acidic residues" evidence="6">
    <location>
        <begin position="462"/>
        <end position="471"/>
    </location>
</feature>
<dbReference type="Proteomes" id="UP000616724">
    <property type="component" value="Unassembled WGS sequence"/>
</dbReference>
<comment type="caution">
    <text evidence="9">The sequence shown here is derived from an EMBL/GenBank/DDBJ whole genome shotgun (WGS) entry which is preliminary data.</text>
</comment>
<keyword evidence="1" id="KW-0808">Transferase</keyword>
<feature type="transmembrane region" description="Helical" evidence="7">
    <location>
        <begin position="668"/>
        <end position="686"/>
    </location>
</feature>